<dbReference type="InterPro" id="IPR021730">
    <property type="entry name" value="YdbH"/>
</dbReference>
<dbReference type="NCBIfam" id="NF007971">
    <property type="entry name" value="PRK10695.1"/>
    <property type="match status" value="1"/>
</dbReference>
<dbReference type="OrthoDB" id="5596796at2"/>
<evidence type="ECO:0000313" key="3">
    <source>
        <dbReference type="Proteomes" id="UP000254649"/>
    </source>
</evidence>
<keyword evidence="1" id="KW-1133">Transmembrane helix</keyword>
<keyword evidence="3" id="KW-1185">Reference proteome</keyword>
<accession>A0A380U466</accession>
<proteinExistence type="predicted"/>
<reference evidence="2 3" key="1">
    <citation type="submission" date="2018-06" db="EMBL/GenBank/DDBJ databases">
        <authorList>
            <consortium name="Pathogen Informatics"/>
            <person name="Doyle S."/>
        </authorList>
    </citation>
    <scope>NUCLEOTIDE SEQUENCE [LARGE SCALE GENOMIC DNA]</scope>
    <source>
        <strain evidence="2 3">NCTC10801</strain>
    </source>
</reference>
<keyword evidence="1" id="KW-0812">Transmembrane</keyword>
<feature type="transmembrane region" description="Helical" evidence="1">
    <location>
        <begin position="7"/>
        <end position="28"/>
    </location>
</feature>
<dbReference type="Proteomes" id="UP000254649">
    <property type="component" value="Unassembled WGS sequence"/>
</dbReference>
<name>A0A380U466_9PAST</name>
<dbReference type="EMBL" id="UFRQ01000003">
    <property type="protein sequence ID" value="SUT96062.1"/>
    <property type="molecule type" value="Genomic_DNA"/>
</dbReference>
<keyword evidence="1" id="KW-0472">Membrane</keyword>
<dbReference type="Pfam" id="PF11739">
    <property type="entry name" value="YdbH-like"/>
    <property type="match status" value="1"/>
</dbReference>
<sequence length="912" mass="103750">MWKRWLLGLISGGIMTLVALVVTLPWWFSPKQAEQLANRFLQPDYSLQFSEQWQVSPTGLQLADLKINIANCTVTQFHQIELNWWGFRRLNIEKATLDYDCLRQIPRDSDKKKSINLTALLSVLPTSEMVVSHLQVKNTESLTQAYLRQLLNSDIALNVRYDGEKVALAVQGKAESAVIFQHNSELVPQNGNFVWQGYTDYQAAEQQSYHFISSLKLENDLLTLPKQGDFRMDWNNVNYPVSKGDLQLSWEGDTGQIHARDLVRNQPLLDVPFTLKNNELEITWGTLYWTFDGYQPVKAFLGLNVKKPDNAWLPLKTDLNMIFQTFGQFGKGEIVVSGKEGEIGGGKNFDKLHFDLKTRGDLRYNTTVAHTNLEYKLRGTFEEPWLVFSKGAIFKMDNIQPDSKIHVRLPLDNMVIGRYGLEGRLQATLQGFTPQLEQLDLKLDGYAHEFIAGVKTVFDLRDEQKNLRSAEMRAANRWDWDIQGNAIWKALKTKVNVKGVGFWEADHIELTKLTANSGNVNTDGVKMPSISLALKDHLRWDYEKEKFRGLLQAKTDWIEFDYGGRFEQPVFGVGIDGKSINNFNLAGDLKAGPLGPLDVSGHYGKKILKGKIAWKEQSAKVFQPLFPQKWEWIIHQGSIKGATDFTIDEKGVLLNGELKVQNGAIQLPDGEIKGLSIYFPLYYQDLMLQAKALKPIKFYADNIRIGALDVQHAHLNMHGNYPNTKAKPLILTNVNLGIFDGYLSVDKLQFPQKQVAVLNLQRIDLSKVLEMAQYNQIYMRGRINASLPFWLNHKACLICNGRITHAGTLNIKLNDELVKGLKSGGWTESILVDVIKNMDLNSFTADVNLAPTGEMNLAATIAGYNPDKKTHNPITLNYTHKENMFELWKMIDYGSQFEQNLEYRLYQQAEKP</sequence>
<evidence type="ECO:0000313" key="2">
    <source>
        <dbReference type="EMBL" id="SUT96062.1"/>
    </source>
</evidence>
<dbReference type="AlphaFoldDB" id="A0A380U466"/>
<organism evidence="2 3">
    <name type="scientific">[Actinobacillus] rossii</name>
    <dbReference type="NCBI Taxonomy" id="123820"/>
    <lineage>
        <taxon>Bacteria</taxon>
        <taxon>Pseudomonadati</taxon>
        <taxon>Pseudomonadota</taxon>
        <taxon>Gammaproteobacteria</taxon>
        <taxon>Pasteurellales</taxon>
        <taxon>Pasteurellaceae</taxon>
    </lineage>
</organism>
<gene>
    <name evidence="2" type="ORF">NCTC10801_02617</name>
</gene>
<protein>
    <submittedName>
        <fullName evidence="2">Dicarboxylate transport</fullName>
    </submittedName>
</protein>
<evidence type="ECO:0000256" key="1">
    <source>
        <dbReference type="SAM" id="Phobius"/>
    </source>
</evidence>